<organism evidence="2 3">
    <name type="scientific">Deinococcus indicus</name>
    <dbReference type="NCBI Taxonomy" id="223556"/>
    <lineage>
        <taxon>Bacteria</taxon>
        <taxon>Thermotogati</taxon>
        <taxon>Deinococcota</taxon>
        <taxon>Deinococci</taxon>
        <taxon>Deinococcales</taxon>
        <taxon>Deinococcaceae</taxon>
        <taxon>Deinococcus</taxon>
    </lineage>
</organism>
<dbReference type="InterPro" id="IPR043519">
    <property type="entry name" value="NT_sf"/>
</dbReference>
<reference evidence="2 3" key="1">
    <citation type="submission" date="2017-05" db="EMBL/GenBank/DDBJ databases">
        <title>De novo genome assembly of Deniococcus indicus strain DR1.</title>
        <authorList>
            <person name="Chauhan D."/>
            <person name="Yennamalli R.M."/>
            <person name="Priyadarshini R."/>
        </authorList>
    </citation>
    <scope>NUCLEOTIDE SEQUENCE [LARGE SCALE GENOMIC DNA]</scope>
    <source>
        <strain evidence="2 3">DR1</strain>
    </source>
</reference>
<name>A0A246BIG2_9DEIO</name>
<dbReference type="Gene3D" id="1.10.287.860">
    <property type="entry name" value="Nucleotidyltransferase"/>
    <property type="match status" value="1"/>
</dbReference>
<keyword evidence="3" id="KW-1185">Reference proteome</keyword>
<dbReference type="GO" id="GO:0015969">
    <property type="term" value="P:guanosine tetraphosphate metabolic process"/>
    <property type="evidence" value="ECO:0007669"/>
    <property type="project" value="InterPro"/>
</dbReference>
<dbReference type="Proteomes" id="UP000197208">
    <property type="component" value="Unassembled WGS sequence"/>
</dbReference>
<dbReference type="CDD" id="cd05399">
    <property type="entry name" value="NT_Rel-Spo_like"/>
    <property type="match status" value="1"/>
</dbReference>
<dbReference type="RefSeq" id="WP_088249133.1">
    <property type="nucleotide sequence ID" value="NZ_NHMK01000020.1"/>
</dbReference>
<feature type="domain" description="RelA/SpoT" evidence="1">
    <location>
        <begin position="47"/>
        <end position="173"/>
    </location>
</feature>
<dbReference type="SUPFAM" id="SSF81301">
    <property type="entry name" value="Nucleotidyltransferase"/>
    <property type="match status" value="1"/>
</dbReference>
<dbReference type="OrthoDB" id="9801824at2"/>
<dbReference type="SMART" id="SM00954">
    <property type="entry name" value="RelA_SpoT"/>
    <property type="match status" value="1"/>
</dbReference>
<dbReference type="Pfam" id="PF04607">
    <property type="entry name" value="RelA_SpoT"/>
    <property type="match status" value="1"/>
</dbReference>
<accession>A0A246BIG2</accession>
<dbReference type="AlphaFoldDB" id="A0A246BIG2"/>
<evidence type="ECO:0000259" key="1">
    <source>
        <dbReference type="SMART" id="SM00954"/>
    </source>
</evidence>
<protein>
    <recommendedName>
        <fullName evidence="1">RelA/SpoT domain-containing protein</fullName>
    </recommendedName>
</protein>
<evidence type="ECO:0000313" key="2">
    <source>
        <dbReference type="EMBL" id="OWL95044.1"/>
    </source>
</evidence>
<sequence length="355" mass="41476">MPLLTPEEIPIIYKKHIDDFTLLEATVKSLLSNLISAKGHKIHLITSRVKTLESTTEKITRKNKYSSLEDMTDIIGIRIITFFEKQVDEIAEIIEREFDIDEENSIDKRKSIDPEKFGYLSLHYVASINHSRMSMPEYQHLTKRKFEIQVRSILQHAWAEIEHSIGYKSRDDVPREIRRTFSQVASLLEVSDKNFNDVGKQILEYKEKVRREINIDANGIKLDKVSLDELKNNSSFQELEDRIANEFRFTVVENAGNINTHLINEAGFKSIGELLGYLARNFDKIKEYHRIYDDPSNSATYFKPRGFTIATMCYLKLDEQNKLEKYFHESPLPKKYGKLALLNRQRIVEKIKSLK</sequence>
<evidence type="ECO:0000313" key="3">
    <source>
        <dbReference type="Proteomes" id="UP000197208"/>
    </source>
</evidence>
<dbReference type="PANTHER" id="PTHR41773:SF1">
    <property type="entry name" value="RELA_SPOT DOMAIN-CONTAINING PROTEIN"/>
    <property type="match status" value="1"/>
</dbReference>
<dbReference type="InterPro" id="IPR007685">
    <property type="entry name" value="RelA_SpoT"/>
</dbReference>
<comment type="caution">
    <text evidence="2">The sequence shown here is derived from an EMBL/GenBank/DDBJ whole genome shotgun (WGS) entry which is preliminary data.</text>
</comment>
<dbReference type="Gene3D" id="3.30.460.10">
    <property type="entry name" value="Beta Polymerase, domain 2"/>
    <property type="match status" value="1"/>
</dbReference>
<dbReference type="EMBL" id="NHMK01000020">
    <property type="protein sequence ID" value="OWL95044.1"/>
    <property type="molecule type" value="Genomic_DNA"/>
</dbReference>
<proteinExistence type="predicted"/>
<dbReference type="PANTHER" id="PTHR41773">
    <property type="entry name" value="GTP PYROPHOSPHATASE-RELATED"/>
    <property type="match status" value="1"/>
</dbReference>
<gene>
    <name evidence="2" type="ORF">CBQ26_13395</name>
</gene>